<proteinExistence type="inferred from homology"/>
<keyword evidence="3" id="KW-0732">Signal</keyword>
<gene>
    <name evidence="5" type="ORF">BG015_006931</name>
</gene>
<protein>
    <recommendedName>
        <fullName evidence="4">Carboxylesterase type B domain-containing protein</fullName>
    </recommendedName>
</protein>
<evidence type="ECO:0000259" key="4">
    <source>
        <dbReference type="Pfam" id="PF00135"/>
    </source>
</evidence>
<dbReference type="InterPro" id="IPR050309">
    <property type="entry name" value="Type-B_Carboxylest/Lipase"/>
</dbReference>
<dbReference type="InterPro" id="IPR019826">
    <property type="entry name" value="Carboxylesterase_B_AS"/>
</dbReference>
<dbReference type="AlphaFoldDB" id="A0A9P5S1T9"/>
<dbReference type="PANTHER" id="PTHR11559">
    <property type="entry name" value="CARBOXYLESTERASE"/>
    <property type="match status" value="1"/>
</dbReference>
<feature type="domain" description="Carboxylesterase type B" evidence="4">
    <location>
        <begin position="187"/>
        <end position="712"/>
    </location>
</feature>
<organism evidence="5 6">
    <name type="scientific">Linnemannia schmuckeri</name>
    <dbReference type="NCBI Taxonomy" id="64567"/>
    <lineage>
        <taxon>Eukaryota</taxon>
        <taxon>Fungi</taxon>
        <taxon>Fungi incertae sedis</taxon>
        <taxon>Mucoromycota</taxon>
        <taxon>Mortierellomycotina</taxon>
        <taxon>Mortierellomycetes</taxon>
        <taxon>Mortierellales</taxon>
        <taxon>Mortierellaceae</taxon>
        <taxon>Linnemannia</taxon>
    </lineage>
</organism>
<dbReference type="PROSITE" id="PS00941">
    <property type="entry name" value="CARBOXYLESTERASE_B_2"/>
    <property type="match status" value="1"/>
</dbReference>
<reference evidence="5" key="1">
    <citation type="journal article" date="2020" name="Fungal Divers.">
        <title>Resolving the Mortierellaceae phylogeny through synthesis of multi-gene phylogenetics and phylogenomics.</title>
        <authorList>
            <person name="Vandepol N."/>
            <person name="Liber J."/>
            <person name="Desiro A."/>
            <person name="Na H."/>
            <person name="Kennedy M."/>
            <person name="Barry K."/>
            <person name="Grigoriev I.V."/>
            <person name="Miller A.N."/>
            <person name="O'Donnell K."/>
            <person name="Stajich J.E."/>
            <person name="Bonito G."/>
        </authorList>
    </citation>
    <scope>NUCLEOTIDE SEQUENCE</scope>
    <source>
        <strain evidence="5">NRRL 6426</strain>
    </source>
</reference>
<keyword evidence="6" id="KW-1185">Reference proteome</keyword>
<evidence type="ECO:0000256" key="3">
    <source>
        <dbReference type="SAM" id="SignalP"/>
    </source>
</evidence>
<comment type="similarity">
    <text evidence="1">Belongs to the type-B carboxylesterase/lipase family.</text>
</comment>
<sequence length="726" mass="77948">MKIPKLLLVVASLALKASQAATLAQSPPLHHGPLIARSLSNDDNAPSASGFEGVHLLVENDLDSRSPRFPIILISKKASYADGMAACKRLGESGYTPLAGGANLSSIFANTPVAAEEVASVSTFWVDNVVNSNQSCMAVDRNGASQHVACDSQLPTLCFNTAPNAHFLVPNAHRQIKVSAPKAGILQGYRDGNSFRFLGIPYAQPPVGDLRFREPTPYVPTDEHKIQDATKYGNVCPQQVGNDVQARLGTILTNQVPENEDCLYLNVYTPSLKAGSTQALLPVMVYIHGGGLAALSGSTPLFEPGNLVSRGGVVVVTINYRLGILGVFQNKAGGIPASEAPGNLATRDQIMALQWVRDNIAAFGGDPHQVTLVGQSAGGYSIRALLGTPSADSLYKNVIIQSDPVEVPLANETMIAYVSSLAMKALGCGEADITCARSKPYAELVQAQNQAVAAVYNPPGGPYSWILPAPFFRPAVDHELVMGDLFQLAPKSQYNNATNILWGFVEEDAGIFVGNIPNPIPLDGLNSTTANFAPGFPGDIFLASPSLYPVNASDPDGARGMLSIAATDWYFRCPLLNITRTMAPQSSGVYTFQFNHGRELPPQYSNSFCTTPEHLCHGEDALPTFGNGDYFLGFGQTSDDARFSRQVMDRFTTFAKTGSPNPMPDQRGYEYANMDVASVQWDPVTPAAENILLFDLPKGEQTQALARTRCSYIEQSRLYDFLAHEP</sequence>
<dbReference type="InterPro" id="IPR019819">
    <property type="entry name" value="Carboxylesterase_B_CS"/>
</dbReference>
<evidence type="ECO:0000256" key="1">
    <source>
        <dbReference type="ARBA" id="ARBA00005964"/>
    </source>
</evidence>
<evidence type="ECO:0000256" key="2">
    <source>
        <dbReference type="ARBA" id="ARBA00022801"/>
    </source>
</evidence>
<comment type="caution">
    <text evidence="5">The sequence shown here is derived from an EMBL/GenBank/DDBJ whole genome shotgun (WGS) entry which is preliminary data.</text>
</comment>
<dbReference type="SUPFAM" id="SSF53474">
    <property type="entry name" value="alpha/beta-Hydrolases"/>
    <property type="match status" value="1"/>
</dbReference>
<dbReference type="GO" id="GO:0016787">
    <property type="term" value="F:hydrolase activity"/>
    <property type="evidence" value="ECO:0007669"/>
    <property type="project" value="UniProtKB-KW"/>
</dbReference>
<dbReference type="OrthoDB" id="408631at2759"/>
<accession>A0A9P5S1T9</accession>
<feature type="chain" id="PRO_5040331498" description="Carboxylesterase type B domain-containing protein" evidence="3">
    <location>
        <begin position="21"/>
        <end position="726"/>
    </location>
</feature>
<dbReference type="EMBL" id="JAAAUQ010000340">
    <property type="protein sequence ID" value="KAF9151242.1"/>
    <property type="molecule type" value="Genomic_DNA"/>
</dbReference>
<feature type="signal peptide" evidence="3">
    <location>
        <begin position="1"/>
        <end position="20"/>
    </location>
</feature>
<name>A0A9P5S1T9_9FUNG</name>
<dbReference type="Gene3D" id="3.40.50.1820">
    <property type="entry name" value="alpha/beta hydrolase"/>
    <property type="match status" value="1"/>
</dbReference>
<dbReference type="Pfam" id="PF00135">
    <property type="entry name" value="COesterase"/>
    <property type="match status" value="1"/>
</dbReference>
<dbReference type="InterPro" id="IPR029058">
    <property type="entry name" value="AB_hydrolase_fold"/>
</dbReference>
<dbReference type="PROSITE" id="PS00122">
    <property type="entry name" value="CARBOXYLESTERASE_B_1"/>
    <property type="match status" value="1"/>
</dbReference>
<dbReference type="InterPro" id="IPR002018">
    <property type="entry name" value="CarbesteraseB"/>
</dbReference>
<evidence type="ECO:0000313" key="6">
    <source>
        <dbReference type="Proteomes" id="UP000748756"/>
    </source>
</evidence>
<keyword evidence="2" id="KW-0378">Hydrolase</keyword>
<dbReference type="Proteomes" id="UP000748756">
    <property type="component" value="Unassembled WGS sequence"/>
</dbReference>
<evidence type="ECO:0000313" key="5">
    <source>
        <dbReference type="EMBL" id="KAF9151242.1"/>
    </source>
</evidence>